<accession>A0A397GLB6</accession>
<dbReference type="OrthoDB" id="10647320at2759"/>
<comment type="caution">
    <text evidence="1">The sequence shown here is derived from an EMBL/GenBank/DDBJ whole genome shotgun (WGS) entry which is preliminary data.</text>
</comment>
<gene>
    <name evidence="1" type="ORF">Glove_469g31</name>
</gene>
<organism evidence="1 2">
    <name type="scientific">Diversispora epigaea</name>
    <dbReference type="NCBI Taxonomy" id="1348612"/>
    <lineage>
        <taxon>Eukaryota</taxon>
        <taxon>Fungi</taxon>
        <taxon>Fungi incertae sedis</taxon>
        <taxon>Mucoromycota</taxon>
        <taxon>Glomeromycotina</taxon>
        <taxon>Glomeromycetes</taxon>
        <taxon>Diversisporales</taxon>
        <taxon>Diversisporaceae</taxon>
        <taxon>Diversispora</taxon>
    </lineage>
</organism>
<evidence type="ECO:0000313" key="2">
    <source>
        <dbReference type="Proteomes" id="UP000266861"/>
    </source>
</evidence>
<keyword evidence="2" id="KW-1185">Reference proteome</keyword>
<evidence type="ECO:0000313" key="1">
    <source>
        <dbReference type="EMBL" id="RHZ51832.1"/>
    </source>
</evidence>
<protein>
    <submittedName>
        <fullName evidence="1">Uncharacterized protein</fullName>
    </submittedName>
</protein>
<dbReference type="Proteomes" id="UP000266861">
    <property type="component" value="Unassembled WGS sequence"/>
</dbReference>
<sequence>MDDAKLFILQNYYIDEEAKELGFKQLGSNSGVVSSAKLNTMHPNTKENSRIPPLQNCESQNKRSYQDLKYTFQHEGGWITQIGDSETEKELLEADKHVINNVCAWIEKYDKEQKYLLAQFGDDKISEKITKKMTVHLMKSGKKNNKELIDCTDKYVVGNVTKFSRRKRKLLLLQSDLSQHP</sequence>
<reference evidence="1 2" key="1">
    <citation type="submission" date="2018-08" db="EMBL/GenBank/DDBJ databases">
        <title>Genome and evolution of the arbuscular mycorrhizal fungus Diversispora epigaea (formerly Glomus versiforme) and its bacterial endosymbionts.</title>
        <authorList>
            <person name="Sun X."/>
            <person name="Fei Z."/>
            <person name="Harrison M."/>
        </authorList>
    </citation>
    <scope>NUCLEOTIDE SEQUENCE [LARGE SCALE GENOMIC DNA]</scope>
    <source>
        <strain evidence="1 2">IT104</strain>
    </source>
</reference>
<dbReference type="EMBL" id="PQFF01000411">
    <property type="protein sequence ID" value="RHZ51832.1"/>
    <property type="molecule type" value="Genomic_DNA"/>
</dbReference>
<proteinExistence type="predicted"/>
<dbReference type="AlphaFoldDB" id="A0A397GLB6"/>
<name>A0A397GLB6_9GLOM</name>